<dbReference type="SUPFAM" id="SSF56784">
    <property type="entry name" value="HAD-like"/>
    <property type="match status" value="1"/>
</dbReference>
<dbReference type="InterPro" id="IPR023214">
    <property type="entry name" value="HAD_sf"/>
</dbReference>
<proteinExistence type="predicted"/>
<protein>
    <submittedName>
        <fullName evidence="1">HAD family phosphatase</fullName>
    </submittedName>
</protein>
<dbReference type="SFLD" id="SFLDS00003">
    <property type="entry name" value="Haloacid_Dehalogenase"/>
    <property type="match status" value="1"/>
</dbReference>
<dbReference type="Pfam" id="PF00702">
    <property type="entry name" value="Hydrolase"/>
    <property type="match status" value="1"/>
</dbReference>
<dbReference type="InterPro" id="IPR051806">
    <property type="entry name" value="HAD-like_SPP"/>
</dbReference>
<dbReference type="RefSeq" id="WP_340273376.1">
    <property type="nucleotide sequence ID" value="NZ_JBAKIA010000004.1"/>
</dbReference>
<dbReference type="CDD" id="cd07505">
    <property type="entry name" value="HAD_BPGM-like"/>
    <property type="match status" value="1"/>
</dbReference>
<dbReference type="EMBL" id="JBAKIA010000004">
    <property type="protein sequence ID" value="MEJ8473714.1"/>
    <property type="molecule type" value="Genomic_DNA"/>
</dbReference>
<evidence type="ECO:0000313" key="2">
    <source>
        <dbReference type="Proteomes" id="UP001385499"/>
    </source>
</evidence>
<comment type="caution">
    <text evidence="1">The sequence shown here is derived from an EMBL/GenBank/DDBJ whole genome shotgun (WGS) entry which is preliminary data.</text>
</comment>
<dbReference type="PANTHER" id="PTHR43481:SF4">
    <property type="entry name" value="GLYCEROL-1-PHOSPHATE PHOSPHOHYDROLASE 1-RELATED"/>
    <property type="match status" value="1"/>
</dbReference>
<dbReference type="InterPro" id="IPR006439">
    <property type="entry name" value="HAD-SF_hydro_IA"/>
</dbReference>
<organism evidence="1 2">
    <name type="scientific">Roseibium algae</name>
    <dbReference type="NCBI Taxonomy" id="3123038"/>
    <lineage>
        <taxon>Bacteria</taxon>
        <taxon>Pseudomonadati</taxon>
        <taxon>Pseudomonadota</taxon>
        <taxon>Alphaproteobacteria</taxon>
        <taxon>Hyphomicrobiales</taxon>
        <taxon>Stappiaceae</taxon>
        <taxon>Roseibium</taxon>
    </lineage>
</organism>
<dbReference type="Gene3D" id="3.40.50.1000">
    <property type="entry name" value="HAD superfamily/HAD-like"/>
    <property type="match status" value="1"/>
</dbReference>
<dbReference type="InterPro" id="IPR023198">
    <property type="entry name" value="PGP-like_dom2"/>
</dbReference>
<dbReference type="PANTHER" id="PTHR43481">
    <property type="entry name" value="FRUCTOSE-1-PHOSPHATE PHOSPHATASE"/>
    <property type="match status" value="1"/>
</dbReference>
<name>A0ABU8THT3_9HYPH</name>
<keyword evidence="2" id="KW-1185">Reference proteome</keyword>
<evidence type="ECO:0000313" key="1">
    <source>
        <dbReference type="EMBL" id="MEJ8473714.1"/>
    </source>
</evidence>
<reference evidence="1 2" key="1">
    <citation type="submission" date="2024-02" db="EMBL/GenBank/DDBJ databases">
        <title>Roseibium algae sp. nov., isolated from marine alga (Grateloupia sp.), showing potential in myo-inositol conversion.</title>
        <authorList>
            <person name="Wang Y."/>
        </authorList>
    </citation>
    <scope>NUCLEOTIDE SEQUENCE [LARGE SCALE GENOMIC DNA]</scope>
    <source>
        <strain evidence="1 2">H3510</strain>
    </source>
</reference>
<gene>
    <name evidence="1" type="ORF">V6575_06420</name>
</gene>
<dbReference type="Gene3D" id="1.10.150.240">
    <property type="entry name" value="Putative phosphatase, domain 2"/>
    <property type="match status" value="1"/>
</dbReference>
<dbReference type="InterPro" id="IPR036412">
    <property type="entry name" value="HAD-like_sf"/>
</dbReference>
<sequence length="203" mass="21876">MIEAIAWDVDGTLVDSEPLHHVALMKVSERYGVSVGSDDVRFVGVAMEDVWRVMSTEYPPSLTREAWLQEIVEAYIANASSLKAIPGVCEAVQSFRDAGLVQCCVSNSGHRIVEANLAAVGLDRHVAFTVAREDVVNGKPDPAPYALACSRLGKRPETVLAIEDSAVGAESARRAGLSVMQLGKDFDDFSALLHFMEGKRASA</sequence>
<accession>A0ABU8THT3</accession>
<dbReference type="Proteomes" id="UP001385499">
    <property type="component" value="Unassembled WGS sequence"/>
</dbReference>
<dbReference type="SFLD" id="SFLDG01129">
    <property type="entry name" value="C1.5:_HAD__Beta-PGM__Phosphata"/>
    <property type="match status" value="1"/>
</dbReference>
<dbReference type="PRINTS" id="PR00413">
    <property type="entry name" value="HADHALOGNASE"/>
</dbReference>
<dbReference type="NCBIfam" id="TIGR01509">
    <property type="entry name" value="HAD-SF-IA-v3"/>
    <property type="match status" value="1"/>
</dbReference>